<feature type="region of interest" description="Disordered" evidence="1">
    <location>
        <begin position="1"/>
        <end position="39"/>
    </location>
</feature>
<dbReference type="EMBL" id="QJKF01000006">
    <property type="protein sequence ID" value="PXX62995.1"/>
    <property type="molecule type" value="Genomic_DNA"/>
</dbReference>
<evidence type="ECO:0000313" key="2">
    <source>
        <dbReference type="EMBL" id="PXX62995.1"/>
    </source>
</evidence>
<feature type="compositionally biased region" description="Basic and acidic residues" evidence="1">
    <location>
        <begin position="103"/>
        <end position="125"/>
    </location>
</feature>
<evidence type="ECO:0000313" key="3">
    <source>
        <dbReference type="Proteomes" id="UP000247569"/>
    </source>
</evidence>
<protein>
    <submittedName>
        <fullName evidence="2">Uncharacterized protein</fullName>
    </submittedName>
</protein>
<evidence type="ECO:0000256" key="1">
    <source>
        <dbReference type="SAM" id="MobiDB-lite"/>
    </source>
</evidence>
<proteinExistence type="predicted"/>
<sequence>MGPGRSSDPFADRAPPPRVARGTADPERKESVLLSRTSTSRRLTRIAVAGALIALPLGALAATASAETPDPAAIQLTPAEPDGADISAHPHGGPDWLPGGGPRVEHRDGPNHHRGDGPRIYRNDEPGPAIFFKDGRPSTGSAGSS</sequence>
<feature type="region of interest" description="Disordered" evidence="1">
    <location>
        <begin position="64"/>
        <end position="145"/>
    </location>
</feature>
<dbReference type="AlphaFoldDB" id="A0A318KLW1"/>
<organism evidence="2 3">
    <name type="scientific">Nocardia tenerifensis</name>
    <dbReference type="NCBI Taxonomy" id="228006"/>
    <lineage>
        <taxon>Bacteria</taxon>
        <taxon>Bacillati</taxon>
        <taxon>Actinomycetota</taxon>
        <taxon>Actinomycetes</taxon>
        <taxon>Mycobacteriales</taxon>
        <taxon>Nocardiaceae</taxon>
        <taxon>Nocardia</taxon>
    </lineage>
</organism>
<gene>
    <name evidence="2" type="ORF">DFR70_10648</name>
</gene>
<name>A0A318KLW1_9NOCA</name>
<comment type="caution">
    <text evidence="2">The sequence shown here is derived from an EMBL/GenBank/DDBJ whole genome shotgun (WGS) entry which is preliminary data.</text>
</comment>
<accession>A0A318KLW1</accession>
<reference evidence="2 3" key="1">
    <citation type="submission" date="2018-05" db="EMBL/GenBank/DDBJ databases">
        <title>Genomic Encyclopedia of Type Strains, Phase IV (KMG-IV): sequencing the most valuable type-strain genomes for metagenomic binning, comparative biology and taxonomic classification.</title>
        <authorList>
            <person name="Goeker M."/>
        </authorList>
    </citation>
    <scope>NUCLEOTIDE SEQUENCE [LARGE SCALE GENOMIC DNA]</scope>
    <source>
        <strain evidence="2 3">DSM 44704</strain>
    </source>
</reference>
<dbReference type="Proteomes" id="UP000247569">
    <property type="component" value="Unassembled WGS sequence"/>
</dbReference>
<keyword evidence="3" id="KW-1185">Reference proteome</keyword>